<name>A0AA39A8L7_VITRO</name>
<feature type="domain" description="WRKY" evidence="6">
    <location>
        <begin position="101"/>
        <end position="166"/>
    </location>
</feature>
<evidence type="ECO:0000259" key="6">
    <source>
        <dbReference type="PROSITE" id="PS50811"/>
    </source>
</evidence>
<gene>
    <name evidence="7" type="ORF">PVL29_004577</name>
</gene>
<dbReference type="InterPro" id="IPR036576">
    <property type="entry name" value="WRKY_dom_sf"/>
</dbReference>
<comment type="caution">
    <text evidence="7">The sequence shown here is derived from an EMBL/GenBank/DDBJ whole genome shotgun (WGS) entry which is preliminary data.</text>
</comment>
<dbReference type="GO" id="GO:0043565">
    <property type="term" value="F:sequence-specific DNA binding"/>
    <property type="evidence" value="ECO:0007669"/>
    <property type="project" value="InterPro"/>
</dbReference>
<evidence type="ECO:0000313" key="7">
    <source>
        <dbReference type="EMBL" id="KAJ9702901.1"/>
    </source>
</evidence>
<dbReference type="SMART" id="SM00774">
    <property type="entry name" value="WRKY"/>
    <property type="match status" value="1"/>
</dbReference>
<dbReference type="PANTHER" id="PTHR31221">
    <property type="entry name" value="WRKY TRANSCRIPTION FACTOR PROTEIN 1-RELATED"/>
    <property type="match status" value="1"/>
</dbReference>
<dbReference type="PROSITE" id="PS50811">
    <property type="entry name" value="WRKY"/>
    <property type="match status" value="1"/>
</dbReference>
<evidence type="ECO:0000256" key="5">
    <source>
        <dbReference type="ARBA" id="ARBA00023242"/>
    </source>
</evidence>
<evidence type="ECO:0000256" key="2">
    <source>
        <dbReference type="ARBA" id="ARBA00023015"/>
    </source>
</evidence>
<organism evidence="7 8">
    <name type="scientific">Vitis rotundifolia</name>
    <name type="common">Muscadine grape</name>
    <dbReference type="NCBI Taxonomy" id="103349"/>
    <lineage>
        <taxon>Eukaryota</taxon>
        <taxon>Viridiplantae</taxon>
        <taxon>Streptophyta</taxon>
        <taxon>Embryophyta</taxon>
        <taxon>Tracheophyta</taxon>
        <taxon>Spermatophyta</taxon>
        <taxon>Magnoliopsida</taxon>
        <taxon>eudicotyledons</taxon>
        <taxon>Gunneridae</taxon>
        <taxon>Pentapetalae</taxon>
        <taxon>rosids</taxon>
        <taxon>Vitales</taxon>
        <taxon>Vitaceae</taxon>
        <taxon>Viteae</taxon>
        <taxon>Vitis</taxon>
    </lineage>
</organism>
<dbReference type="Pfam" id="PF03106">
    <property type="entry name" value="WRKY"/>
    <property type="match status" value="1"/>
</dbReference>
<dbReference type="InterPro" id="IPR044810">
    <property type="entry name" value="WRKY_plant"/>
</dbReference>
<evidence type="ECO:0000256" key="1">
    <source>
        <dbReference type="ARBA" id="ARBA00004123"/>
    </source>
</evidence>
<dbReference type="PANTHER" id="PTHR31221:SF283">
    <property type="entry name" value="WRKY DOMAIN-CONTAINING PROTEIN"/>
    <property type="match status" value="1"/>
</dbReference>
<evidence type="ECO:0000256" key="4">
    <source>
        <dbReference type="ARBA" id="ARBA00023163"/>
    </source>
</evidence>
<dbReference type="InterPro" id="IPR003657">
    <property type="entry name" value="WRKY_dom"/>
</dbReference>
<keyword evidence="5" id="KW-0539">Nucleus</keyword>
<accession>A0AA39A8L7</accession>
<dbReference type="SUPFAM" id="SSF118290">
    <property type="entry name" value="WRKY DNA-binding domain"/>
    <property type="match status" value="1"/>
</dbReference>
<keyword evidence="8" id="KW-1185">Reference proteome</keyword>
<keyword evidence="3" id="KW-0238">DNA-binding</keyword>
<dbReference type="GO" id="GO:0003700">
    <property type="term" value="F:DNA-binding transcription factor activity"/>
    <property type="evidence" value="ECO:0007669"/>
    <property type="project" value="InterPro"/>
</dbReference>
<keyword evidence="2" id="KW-0805">Transcription regulation</keyword>
<dbReference type="GO" id="GO:0005634">
    <property type="term" value="C:nucleus"/>
    <property type="evidence" value="ECO:0007669"/>
    <property type="project" value="UniProtKB-SubCell"/>
</dbReference>
<dbReference type="Gene3D" id="2.20.25.80">
    <property type="entry name" value="WRKY domain"/>
    <property type="match status" value="1"/>
</dbReference>
<evidence type="ECO:0000256" key="3">
    <source>
        <dbReference type="ARBA" id="ARBA00023125"/>
    </source>
</evidence>
<proteinExistence type="predicted"/>
<sequence>MDYYYSSASPPNPHPNPYPIPNCASQFECLYHYLMLEDGSEEDSCSQTTAAASAVTVTGTGHIDQLIHTATPTHVLVFSDGVRRSKETDDGARVVAFRTKSELDVMDDGFKWRKYGKKMVKSSPNPRNYYRCSSGGCEVKKRIERDIEDSSYVITTYTGIHNHPIPGVGYYNQMPLMVPYDYDWTFQASSQSPFS</sequence>
<protein>
    <recommendedName>
        <fullName evidence="6">WRKY domain-containing protein</fullName>
    </recommendedName>
</protein>
<comment type="subcellular location">
    <subcellularLocation>
        <location evidence="1">Nucleus</location>
    </subcellularLocation>
</comment>
<keyword evidence="4" id="KW-0804">Transcription</keyword>
<reference evidence="7 8" key="1">
    <citation type="journal article" date="2023" name="BMC Biotechnol.">
        <title>Vitis rotundifolia cv Carlos genome sequencing.</title>
        <authorList>
            <person name="Huff M."/>
            <person name="Hulse-Kemp A."/>
            <person name="Scheffler B."/>
            <person name="Youngblood R."/>
            <person name="Simpson S."/>
            <person name="Babiker E."/>
            <person name="Staton M."/>
        </authorList>
    </citation>
    <scope>NUCLEOTIDE SEQUENCE [LARGE SCALE GENOMIC DNA]</scope>
    <source>
        <tissue evidence="7">Leaf</tissue>
    </source>
</reference>
<dbReference type="FunFam" id="2.20.25.80:FF:000003">
    <property type="entry name" value="WRKY transcription factor 57"/>
    <property type="match status" value="1"/>
</dbReference>
<dbReference type="Proteomes" id="UP001168098">
    <property type="component" value="Unassembled WGS sequence"/>
</dbReference>
<dbReference type="AlphaFoldDB" id="A0AA39A8L7"/>
<evidence type="ECO:0000313" key="8">
    <source>
        <dbReference type="Proteomes" id="UP001168098"/>
    </source>
</evidence>
<dbReference type="EMBL" id="JARBHA010000004">
    <property type="protein sequence ID" value="KAJ9702901.1"/>
    <property type="molecule type" value="Genomic_DNA"/>
</dbReference>